<evidence type="ECO:0000313" key="5">
    <source>
        <dbReference type="EMBL" id="MBB4704553.1"/>
    </source>
</evidence>
<evidence type="ECO:0000259" key="4">
    <source>
        <dbReference type="Pfam" id="PF13458"/>
    </source>
</evidence>
<dbReference type="InterPro" id="IPR028082">
    <property type="entry name" value="Peripla_BP_I"/>
</dbReference>
<gene>
    <name evidence="5" type="ORF">BJ982_006097</name>
</gene>
<reference evidence="5 6" key="1">
    <citation type="submission" date="2020-08" db="EMBL/GenBank/DDBJ databases">
        <title>Sequencing the genomes of 1000 actinobacteria strains.</title>
        <authorList>
            <person name="Klenk H.-P."/>
        </authorList>
    </citation>
    <scope>NUCLEOTIDE SEQUENCE [LARGE SCALE GENOMIC DNA]</scope>
    <source>
        <strain evidence="5 6">DSM 45784</strain>
    </source>
</reference>
<comment type="caution">
    <text evidence="5">The sequence shown here is derived from an EMBL/GenBank/DDBJ whole genome shotgun (WGS) entry which is preliminary data.</text>
</comment>
<evidence type="ECO:0000313" key="6">
    <source>
        <dbReference type="Proteomes" id="UP000542210"/>
    </source>
</evidence>
<feature type="domain" description="Leucine-binding protein" evidence="4">
    <location>
        <begin position="52"/>
        <end position="397"/>
    </location>
</feature>
<dbReference type="Pfam" id="PF13458">
    <property type="entry name" value="Peripla_BP_6"/>
    <property type="match status" value="1"/>
</dbReference>
<dbReference type="RefSeq" id="WP_184885662.1">
    <property type="nucleotide sequence ID" value="NZ_BOOV01000019.1"/>
</dbReference>
<proteinExistence type="inferred from homology"/>
<dbReference type="PANTHER" id="PTHR47235">
    <property type="entry name" value="BLR6548 PROTEIN"/>
    <property type="match status" value="1"/>
</dbReference>
<dbReference type="CDD" id="cd06341">
    <property type="entry name" value="PBP1_ABC_ligand_binding-like"/>
    <property type="match status" value="1"/>
</dbReference>
<dbReference type="PANTHER" id="PTHR47235:SF1">
    <property type="entry name" value="BLR6548 PROTEIN"/>
    <property type="match status" value="1"/>
</dbReference>
<keyword evidence="2 3" id="KW-0732">Signal</keyword>
<comment type="similarity">
    <text evidence="1">Belongs to the leucine-binding protein family.</text>
</comment>
<feature type="signal peptide" evidence="3">
    <location>
        <begin position="1"/>
        <end position="22"/>
    </location>
</feature>
<protein>
    <submittedName>
        <fullName evidence="5">Branched-chain amino acid transport system substrate-binding protein</fullName>
    </submittedName>
</protein>
<feature type="chain" id="PRO_5038787231" evidence="3">
    <location>
        <begin position="23"/>
        <end position="430"/>
    </location>
</feature>
<dbReference type="SUPFAM" id="SSF53822">
    <property type="entry name" value="Periplasmic binding protein-like I"/>
    <property type="match status" value="1"/>
</dbReference>
<keyword evidence="6" id="KW-1185">Reference proteome</keyword>
<dbReference type="PROSITE" id="PS51257">
    <property type="entry name" value="PROKAR_LIPOPROTEIN"/>
    <property type="match status" value="1"/>
</dbReference>
<dbReference type="AlphaFoldDB" id="A0A7W7DFT0"/>
<dbReference type="Gene3D" id="3.40.50.2300">
    <property type="match status" value="2"/>
</dbReference>
<organism evidence="5 6">
    <name type="scientific">Sphaerisporangium siamense</name>
    <dbReference type="NCBI Taxonomy" id="795645"/>
    <lineage>
        <taxon>Bacteria</taxon>
        <taxon>Bacillati</taxon>
        <taxon>Actinomycetota</taxon>
        <taxon>Actinomycetes</taxon>
        <taxon>Streptosporangiales</taxon>
        <taxon>Streptosporangiaceae</taxon>
        <taxon>Sphaerisporangium</taxon>
    </lineage>
</organism>
<evidence type="ECO:0000256" key="2">
    <source>
        <dbReference type="ARBA" id="ARBA00022729"/>
    </source>
</evidence>
<name>A0A7W7DFT0_9ACTN</name>
<sequence length="430" mass="45140">MLRATRLAMLTAGLLLAVTACGGGAGKSESPPVAKDQVKCGLGNGQKATGKPITVGAIVTASGGIDFSSAPKAARAYFDCVNANGGVNGRPINYLVEDDGLNPQKASELATKLAGNADLVGIVGGSSFVACGVSGPIWEKNGLYDLLATGVPRPCFESPRIAPVNAGPRISAIGSVQYAVEVFGAKKVAQISNSVPGTGDWTQAGVDAYLKSKGLTTAGNVLHDPGIKDAPAVLLQAMRGEPDTIVMEDPAPDNAAIMKAAQAQGLKDKVHFVCLTPCYDTTFPKQVGDYWDGFVSNSEFTMLDANTPDNQLWRKVMDAYGDPKDPRDSFSQGGFLSAKIFVDTVMKLKGDLTRAEVSKAVVGIKGYKSDILCAPWYFGEAPRHNANHVTRQVKMQGDGYALVRDCADTQDPDLDPIRAAEKAQGLLTSD</sequence>
<dbReference type="EMBL" id="JACHND010000001">
    <property type="protein sequence ID" value="MBB4704553.1"/>
    <property type="molecule type" value="Genomic_DNA"/>
</dbReference>
<evidence type="ECO:0000256" key="1">
    <source>
        <dbReference type="ARBA" id="ARBA00010062"/>
    </source>
</evidence>
<accession>A0A7W7DFT0</accession>
<dbReference type="InterPro" id="IPR028081">
    <property type="entry name" value="Leu-bd"/>
</dbReference>
<dbReference type="Proteomes" id="UP000542210">
    <property type="component" value="Unassembled WGS sequence"/>
</dbReference>
<evidence type="ECO:0000256" key="3">
    <source>
        <dbReference type="SAM" id="SignalP"/>
    </source>
</evidence>